<feature type="region of interest" description="Disordered" evidence="2">
    <location>
        <begin position="1"/>
        <end position="37"/>
    </location>
</feature>
<feature type="transmembrane region" description="Helical" evidence="3">
    <location>
        <begin position="63"/>
        <end position="84"/>
    </location>
</feature>
<proteinExistence type="predicted"/>
<dbReference type="PANTHER" id="PTHR43019:SF23">
    <property type="entry name" value="PROTEASE DO-LIKE 5, CHLOROPLASTIC"/>
    <property type="match status" value="1"/>
</dbReference>
<dbReference type="PRINTS" id="PR00834">
    <property type="entry name" value="PROTEASES2C"/>
</dbReference>
<sequence length="279" mass="31540">MDRQDQEKENQESQEELEKQEEPKFGYPDPEDIDENYVPTWEDFRPNEEDKLIREKMNKRTSFIQKVVGFSVAFALLVSLIQIWPALFNMNSISFLQESKELSKQEEIQAYKEAVVLIQDGHSKGTGFVITENGLIVTNRHVVDGMFPITVTFPHGERFIAELIYTDPDVDLAFIKVEGEALPSLPLADTNEWDIQDDIYVIGNPQMYTQIAIDGTIMEGSDSQEDMRLDAPIFSGNSGSPVILDGKVVGVVYAKSTTDMSGVAVPIEQVLKRLPDEFR</sequence>
<evidence type="ECO:0000313" key="4">
    <source>
        <dbReference type="EMBL" id="GAA0339255.1"/>
    </source>
</evidence>
<dbReference type="EMBL" id="BAAADJ010000056">
    <property type="protein sequence ID" value="GAA0339255.1"/>
    <property type="molecule type" value="Genomic_DNA"/>
</dbReference>
<evidence type="ECO:0000256" key="3">
    <source>
        <dbReference type="SAM" id="Phobius"/>
    </source>
</evidence>
<keyword evidence="1" id="KW-0645">Protease</keyword>
<dbReference type="Proteomes" id="UP001500782">
    <property type="component" value="Unassembled WGS sequence"/>
</dbReference>
<dbReference type="InterPro" id="IPR009003">
    <property type="entry name" value="Peptidase_S1_PA"/>
</dbReference>
<reference evidence="4 5" key="1">
    <citation type="journal article" date="2019" name="Int. J. Syst. Evol. Microbiol.">
        <title>The Global Catalogue of Microorganisms (GCM) 10K type strain sequencing project: providing services to taxonomists for standard genome sequencing and annotation.</title>
        <authorList>
            <consortium name="The Broad Institute Genomics Platform"/>
            <consortium name="The Broad Institute Genome Sequencing Center for Infectious Disease"/>
            <person name="Wu L."/>
            <person name="Ma J."/>
        </authorList>
    </citation>
    <scope>NUCLEOTIDE SEQUENCE [LARGE SCALE GENOMIC DNA]</scope>
    <source>
        <strain evidence="4 5">JCM 9731</strain>
    </source>
</reference>
<keyword evidence="5" id="KW-1185">Reference proteome</keyword>
<dbReference type="Pfam" id="PF13365">
    <property type="entry name" value="Trypsin_2"/>
    <property type="match status" value="1"/>
</dbReference>
<dbReference type="Gene3D" id="2.40.10.120">
    <property type="match status" value="1"/>
</dbReference>
<gene>
    <name evidence="4" type="ORF">GCM10008967_31960</name>
</gene>
<keyword evidence="3" id="KW-0472">Membrane</keyword>
<dbReference type="SUPFAM" id="SSF50494">
    <property type="entry name" value="Trypsin-like serine proteases"/>
    <property type="match status" value="1"/>
</dbReference>
<accession>A0ABN0WIZ3</accession>
<protein>
    <recommendedName>
        <fullName evidence="6">Serine protease</fullName>
    </recommendedName>
</protein>
<dbReference type="PANTHER" id="PTHR43019">
    <property type="entry name" value="SERINE ENDOPROTEASE DEGS"/>
    <property type="match status" value="1"/>
</dbReference>
<evidence type="ECO:0000256" key="2">
    <source>
        <dbReference type="SAM" id="MobiDB-lite"/>
    </source>
</evidence>
<feature type="compositionally biased region" description="Basic and acidic residues" evidence="2">
    <location>
        <begin position="1"/>
        <end position="24"/>
    </location>
</feature>
<keyword evidence="3" id="KW-1133">Transmembrane helix</keyword>
<keyword evidence="3" id="KW-0812">Transmembrane</keyword>
<evidence type="ECO:0000256" key="1">
    <source>
        <dbReference type="ARBA" id="ARBA00022825"/>
    </source>
</evidence>
<keyword evidence="1" id="KW-0720">Serine protease</keyword>
<comment type="caution">
    <text evidence="4">The sequence shown here is derived from an EMBL/GenBank/DDBJ whole genome shotgun (WGS) entry which is preliminary data.</text>
</comment>
<dbReference type="RefSeq" id="WP_343801061.1">
    <property type="nucleotide sequence ID" value="NZ_BAAADJ010000056.1"/>
</dbReference>
<evidence type="ECO:0000313" key="5">
    <source>
        <dbReference type="Proteomes" id="UP001500782"/>
    </source>
</evidence>
<dbReference type="InterPro" id="IPR001940">
    <property type="entry name" value="Peptidase_S1C"/>
</dbReference>
<keyword evidence="1" id="KW-0378">Hydrolase</keyword>
<evidence type="ECO:0008006" key="6">
    <source>
        <dbReference type="Google" id="ProtNLM"/>
    </source>
</evidence>
<organism evidence="4 5">
    <name type="scientific">Bacillus carboniphilus</name>
    <dbReference type="NCBI Taxonomy" id="86663"/>
    <lineage>
        <taxon>Bacteria</taxon>
        <taxon>Bacillati</taxon>
        <taxon>Bacillota</taxon>
        <taxon>Bacilli</taxon>
        <taxon>Bacillales</taxon>
        <taxon>Bacillaceae</taxon>
        <taxon>Bacillus</taxon>
    </lineage>
</organism>
<name>A0ABN0WIZ3_9BACI</name>